<evidence type="ECO:0000259" key="2">
    <source>
        <dbReference type="PROSITE" id="PS50041"/>
    </source>
</evidence>
<evidence type="ECO:0000313" key="4">
    <source>
        <dbReference type="Proteomes" id="UP001347796"/>
    </source>
</evidence>
<protein>
    <recommendedName>
        <fullName evidence="2">C-type lectin domain-containing protein</fullName>
    </recommendedName>
</protein>
<evidence type="ECO:0000256" key="1">
    <source>
        <dbReference type="ARBA" id="ARBA00023157"/>
    </source>
</evidence>
<gene>
    <name evidence="3" type="ORF">SNE40_004552</name>
</gene>
<keyword evidence="4" id="KW-1185">Reference proteome</keyword>
<dbReference type="PROSITE" id="PS00615">
    <property type="entry name" value="C_TYPE_LECTIN_1"/>
    <property type="match status" value="1"/>
</dbReference>
<reference evidence="3 4" key="1">
    <citation type="submission" date="2024-01" db="EMBL/GenBank/DDBJ databases">
        <title>The genome of the rayed Mediterranean limpet Patella caerulea (Linnaeus, 1758).</title>
        <authorList>
            <person name="Anh-Thu Weber A."/>
            <person name="Halstead-Nussloch G."/>
        </authorList>
    </citation>
    <scope>NUCLEOTIDE SEQUENCE [LARGE SCALE GENOMIC DNA]</scope>
    <source>
        <strain evidence="3">AATW-2023a</strain>
        <tissue evidence="3">Whole specimen</tissue>
    </source>
</reference>
<dbReference type="InterPro" id="IPR016186">
    <property type="entry name" value="C-type_lectin-like/link_sf"/>
</dbReference>
<dbReference type="SMART" id="SM00034">
    <property type="entry name" value="CLECT"/>
    <property type="match status" value="1"/>
</dbReference>
<proteinExistence type="predicted"/>
<dbReference type="Gene3D" id="3.10.100.10">
    <property type="entry name" value="Mannose-Binding Protein A, subunit A"/>
    <property type="match status" value="1"/>
</dbReference>
<keyword evidence="1" id="KW-1015">Disulfide bond</keyword>
<dbReference type="PROSITE" id="PS50041">
    <property type="entry name" value="C_TYPE_LECTIN_2"/>
    <property type="match status" value="1"/>
</dbReference>
<evidence type="ECO:0000313" key="3">
    <source>
        <dbReference type="EMBL" id="KAK6188366.1"/>
    </source>
</evidence>
<dbReference type="InterPro" id="IPR018378">
    <property type="entry name" value="C-type_lectin_CS"/>
</dbReference>
<dbReference type="InterPro" id="IPR001304">
    <property type="entry name" value="C-type_lectin-like"/>
</dbReference>
<dbReference type="InterPro" id="IPR016187">
    <property type="entry name" value="CTDL_fold"/>
</dbReference>
<dbReference type="EMBL" id="JAZGQO010000003">
    <property type="protein sequence ID" value="KAK6188366.1"/>
    <property type="molecule type" value="Genomic_DNA"/>
</dbReference>
<sequence>MNEETKELQEKIKGLEKKIKQKKWIYEVCLHDSKTKCPRGFDGIGHSCYKFVTHRNKSREEAVKYCRRKCDSHLLVINKEGERNRLHDYLINGFKQPYITEFLTSGMIKNQPISADITRAPWVWKIHTKRTKPIHTDVIPIVPKWDVSPKINNNLKNCLILKWNSSTVFLENDHCKIERPFICELRRKVHVIVNDPE</sequence>
<comment type="caution">
    <text evidence="3">The sequence shown here is derived from an EMBL/GenBank/DDBJ whole genome shotgun (WGS) entry which is preliminary data.</text>
</comment>
<dbReference type="CDD" id="cd00037">
    <property type="entry name" value="CLECT"/>
    <property type="match status" value="1"/>
</dbReference>
<accession>A0AAN8Q146</accession>
<dbReference type="AlphaFoldDB" id="A0AAN8Q146"/>
<feature type="domain" description="C-type lectin" evidence="2">
    <location>
        <begin position="44"/>
        <end position="184"/>
    </location>
</feature>
<name>A0AAN8Q146_PATCE</name>
<dbReference type="SUPFAM" id="SSF56436">
    <property type="entry name" value="C-type lectin-like"/>
    <property type="match status" value="1"/>
</dbReference>
<organism evidence="3 4">
    <name type="scientific">Patella caerulea</name>
    <name type="common">Rayed Mediterranean limpet</name>
    <dbReference type="NCBI Taxonomy" id="87958"/>
    <lineage>
        <taxon>Eukaryota</taxon>
        <taxon>Metazoa</taxon>
        <taxon>Spiralia</taxon>
        <taxon>Lophotrochozoa</taxon>
        <taxon>Mollusca</taxon>
        <taxon>Gastropoda</taxon>
        <taxon>Patellogastropoda</taxon>
        <taxon>Patelloidea</taxon>
        <taxon>Patellidae</taxon>
        <taxon>Patella</taxon>
    </lineage>
</organism>
<dbReference type="Proteomes" id="UP001347796">
    <property type="component" value="Unassembled WGS sequence"/>
</dbReference>